<evidence type="ECO:0000313" key="2">
    <source>
        <dbReference type="EMBL" id="GEB62413.1"/>
    </source>
</evidence>
<evidence type="ECO:0000256" key="1">
    <source>
        <dbReference type="SAM" id="MobiDB-lite"/>
    </source>
</evidence>
<feature type="region of interest" description="Disordered" evidence="1">
    <location>
        <begin position="45"/>
        <end position="83"/>
    </location>
</feature>
<sequence length="122" mass="13216">MSPSEKEASGSSRTSEAEAPRARCEAGPRTRYTGPDCCVPCPTPVGATRTGQSAGDPALGRGFQERRAPSKVSRATHHHPESRERRWVVRVLHVCAQTWERLPDRSVSYGPDGFPGCGCDLP</sequence>
<organism evidence="2 3">
    <name type="scientific">Streptomyces gardneri</name>
    <dbReference type="NCBI Taxonomy" id="66892"/>
    <lineage>
        <taxon>Bacteria</taxon>
        <taxon>Bacillati</taxon>
        <taxon>Actinomycetota</taxon>
        <taxon>Actinomycetes</taxon>
        <taxon>Kitasatosporales</taxon>
        <taxon>Streptomycetaceae</taxon>
        <taxon>Streptomyces</taxon>
    </lineage>
</organism>
<proteinExistence type="predicted"/>
<feature type="region of interest" description="Disordered" evidence="1">
    <location>
        <begin position="1"/>
        <end position="33"/>
    </location>
</feature>
<dbReference type="AlphaFoldDB" id="A0A4Y3RZZ9"/>
<comment type="caution">
    <text evidence="2">The sequence shown here is derived from an EMBL/GenBank/DDBJ whole genome shotgun (WGS) entry which is preliminary data.</text>
</comment>
<name>A0A4Y3RZZ9_9ACTN</name>
<accession>A0A4Y3RZZ9</accession>
<feature type="compositionally biased region" description="Basic and acidic residues" evidence="1">
    <location>
        <begin position="15"/>
        <end position="28"/>
    </location>
</feature>
<gene>
    <name evidence="2" type="ORF">SGA01_80180</name>
</gene>
<protein>
    <submittedName>
        <fullName evidence="2">Uncharacterized protein</fullName>
    </submittedName>
</protein>
<dbReference type="Proteomes" id="UP000315226">
    <property type="component" value="Unassembled WGS sequence"/>
</dbReference>
<evidence type="ECO:0000313" key="3">
    <source>
        <dbReference type="Proteomes" id="UP000315226"/>
    </source>
</evidence>
<reference evidence="2 3" key="1">
    <citation type="submission" date="2019-06" db="EMBL/GenBank/DDBJ databases">
        <title>Whole genome shotgun sequence of Streptomyces gardneri NBRC 12865.</title>
        <authorList>
            <person name="Hosoyama A."/>
            <person name="Uohara A."/>
            <person name="Ohji S."/>
            <person name="Ichikawa N."/>
        </authorList>
    </citation>
    <scope>NUCLEOTIDE SEQUENCE [LARGE SCALE GENOMIC DNA]</scope>
    <source>
        <strain evidence="2 3">NBRC 12865</strain>
    </source>
</reference>
<keyword evidence="3" id="KW-1185">Reference proteome</keyword>
<dbReference type="EMBL" id="BJMN01000095">
    <property type="protein sequence ID" value="GEB62413.1"/>
    <property type="molecule type" value="Genomic_DNA"/>
</dbReference>